<proteinExistence type="predicted"/>
<dbReference type="STRING" id="407821.A0A087UD39"/>
<gene>
    <name evidence="1" type="ORF">X975_15681</name>
</gene>
<keyword evidence="2" id="KW-1185">Reference proteome</keyword>
<evidence type="ECO:0000313" key="1">
    <source>
        <dbReference type="EMBL" id="KFM75278.1"/>
    </source>
</evidence>
<protein>
    <recommendedName>
        <fullName evidence="3">Reverse transcriptase domain-containing protein</fullName>
    </recommendedName>
</protein>
<dbReference type="Gene3D" id="3.10.10.10">
    <property type="entry name" value="HIV Type 1 Reverse Transcriptase, subunit A, domain 1"/>
    <property type="match status" value="1"/>
</dbReference>
<dbReference type="GO" id="GO:0071897">
    <property type="term" value="P:DNA biosynthetic process"/>
    <property type="evidence" value="ECO:0007669"/>
    <property type="project" value="UniProtKB-ARBA"/>
</dbReference>
<organism evidence="1 2">
    <name type="scientific">Stegodyphus mimosarum</name>
    <name type="common">African social velvet spider</name>
    <dbReference type="NCBI Taxonomy" id="407821"/>
    <lineage>
        <taxon>Eukaryota</taxon>
        <taxon>Metazoa</taxon>
        <taxon>Ecdysozoa</taxon>
        <taxon>Arthropoda</taxon>
        <taxon>Chelicerata</taxon>
        <taxon>Arachnida</taxon>
        <taxon>Araneae</taxon>
        <taxon>Araneomorphae</taxon>
        <taxon>Entelegynae</taxon>
        <taxon>Eresoidea</taxon>
        <taxon>Eresidae</taxon>
        <taxon>Stegodyphus</taxon>
    </lineage>
</organism>
<dbReference type="OMA" id="CKIGINA"/>
<evidence type="ECO:0000313" key="2">
    <source>
        <dbReference type="Proteomes" id="UP000054359"/>
    </source>
</evidence>
<dbReference type="InterPro" id="IPR043502">
    <property type="entry name" value="DNA/RNA_pol_sf"/>
</dbReference>
<name>A0A087UD39_STEMI</name>
<dbReference type="AlphaFoldDB" id="A0A087UD39"/>
<dbReference type="Gene3D" id="3.30.70.270">
    <property type="match status" value="1"/>
</dbReference>
<feature type="non-terminal residue" evidence="1">
    <location>
        <position position="214"/>
    </location>
</feature>
<dbReference type="OrthoDB" id="6429852at2759"/>
<evidence type="ECO:0008006" key="3">
    <source>
        <dbReference type="Google" id="ProtNLM"/>
    </source>
</evidence>
<sequence>MKRFSINGEKEGIIEQADQDKLKEKLGLENIGVVADIKQAFLQISLNENDRDVLQFMWWKGGDSQQLITYRHCRVVFGISSSSFLLAAVLNHVLDQVEEPLKGIAMKLKASSFVDNCVTSIGSVASLEYFKRESQKILKAAKFDLRGWRSNYLPEIQDFFGDSSAYVDENDVSVLNLTWDTKNDTLPCQLIETEKNNEPITKTFCLKHINYFIP</sequence>
<dbReference type="Proteomes" id="UP000054359">
    <property type="component" value="Unassembled WGS sequence"/>
</dbReference>
<dbReference type="SUPFAM" id="SSF56672">
    <property type="entry name" value="DNA/RNA polymerases"/>
    <property type="match status" value="1"/>
</dbReference>
<accession>A0A087UD39</accession>
<dbReference type="InterPro" id="IPR043128">
    <property type="entry name" value="Rev_trsase/Diguanyl_cyclase"/>
</dbReference>
<reference evidence="1 2" key="1">
    <citation type="submission" date="2013-11" db="EMBL/GenBank/DDBJ databases">
        <title>Genome sequencing of Stegodyphus mimosarum.</title>
        <authorList>
            <person name="Bechsgaard J."/>
        </authorList>
    </citation>
    <scope>NUCLEOTIDE SEQUENCE [LARGE SCALE GENOMIC DNA]</scope>
</reference>
<dbReference type="PANTHER" id="PTHR47331">
    <property type="entry name" value="PHD-TYPE DOMAIN-CONTAINING PROTEIN"/>
    <property type="match status" value="1"/>
</dbReference>
<dbReference type="EMBL" id="KK119281">
    <property type="protein sequence ID" value="KFM75278.1"/>
    <property type="molecule type" value="Genomic_DNA"/>
</dbReference>